<dbReference type="InterPro" id="IPR008928">
    <property type="entry name" value="6-hairpin_glycosidase_sf"/>
</dbReference>
<evidence type="ECO:0000313" key="4">
    <source>
        <dbReference type="Proteomes" id="UP001501599"/>
    </source>
</evidence>
<protein>
    <submittedName>
        <fullName evidence="3">Alpha,alpha-trehalase</fullName>
    </submittedName>
</protein>
<dbReference type="PROSITE" id="PS00928">
    <property type="entry name" value="TREHALASE_2"/>
    <property type="match status" value="1"/>
</dbReference>
<dbReference type="RefSeq" id="WP_344344837.1">
    <property type="nucleotide sequence ID" value="NZ_BAAAQT010000008.1"/>
</dbReference>
<dbReference type="Pfam" id="PF01204">
    <property type="entry name" value="Trehalase"/>
    <property type="match status" value="1"/>
</dbReference>
<dbReference type="NCBIfam" id="NF009774">
    <property type="entry name" value="PRK13271.1"/>
    <property type="match status" value="1"/>
</dbReference>
<dbReference type="Proteomes" id="UP001501599">
    <property type="component" value="Unassembled WGS sequence"/>
</dbReference>
<evidence type="ECO:0000313" key="3">
    <source>
        <dbReference type="EMBL" id="GAA2176263.1"/>
    </source>
</evidence>
<proteinExistence type="predicted"/>
<gene>
    <name evidence="3" type="ORF">GCM10009846_29370</name>
</gene>
<keyword evidence="2" id="KW-0326">Glycosidase</keyword>
<keyword evidence="4" id="KW-1185">Reference proteome</keyword>
<evidence type="ECO:0000256" key="1">
    <source>
        <dbReference type="ARBA" id="ARBA00022801"/>
    </source>
</evidence>
<evidence type="ECO:0000256" key="2">
    <source>
        <dbReference type="ARBA" id="ARBA00023295"/>
    </source>
</evidence>
<dbReference type="PANTHER" id="PTHR23403">
    <property type="entry name" value="TREHALASE"/>
    <property type="match status" value="1"/>
</dbReference>
<organism evidence="3 4">
    <name type="scientific">Agrococcus versicolor</name>
    <dbReference type="NCBI Taxonomy" id="501482"/>
    <lineage>
        <taxon>Bacteria</taxon>
        <taxon>Bacillati</taxon>
        <taxon>Actinomycetota</taxon>
        <taxon>Actinomycetes</taxon>
        <taxon>Micrococcales</taxon>
        <taxon>Microbacteriaceae</taxon>
        <taxon>Agrococcus</taxon>
    </lineage>
</organism>
<dbReference type="InterPro" id="IPR012341">
    <property type="entry name" value="6hp_glycosidase-like_sf"/>
</dbReference>
<name>A0ABP5MS29_9MICO</name>
<dbReference type="PANTHER" id="PTHR23403:SF8">
    <property type="entry name" value="CYTOPLASMIC TREHALASE"/>
    <property type="match status" value="1"/>
</dbReference>
<dbReference type="NCBIfam" id="NF009773">
    <property type="entry name" value="PRK13270.1"/>
    <property type="match status" value="1"/>
</dbReference>
<accession>A0ABP5MS29</accession>
<reference evidence="4" key="1">
    <citation type="journal article" date="2019" name="Int. J. Syst. Evol. Microbiol.">
        <title>The Global Catalogue of Microorganisms (GCM) 10K type strain sequencing project: providing services to taxonomists for standard genome sequencing and annotation.</title>
        <authorList>
            <consortium name="The Broad Institute Genomics Platform"/>
            <consortium name="The Broad Institute Genome Sequencing Center for Infectious Disease"/>
            <person name="Wu L."/>
            <person name="Ma J."/>
        </authorList>
    </citation>
    <scope>NUCLEOTIDE SEQUENCE [LARGE SCALE GENOMIC DNA]</scope>
    <source>
        <strain evidence="4">JCM 16026</strain>
    </source>
</reference>
<dbReference type="Gene3D" id="1.50.10.10">
    <property type="match status" value="1"/>
</dbReference>
<dbReference type="PROSITE" id="PS00927">
    <property type="entry name" value="TREHALASE_1"/>
    <property type="match status" value="1"/>
</dbReference>
<dbReference type="PRINTS" id="PR00744">
    <property type="entry name" value="GLHYDRLASE37"/>
</dbReference>
<dbReference type="SUPFAM" id="SSF48208">
    <property type="entry name" value="Six-hairpin glycosidases"/>
    <property type="match status" value="1"/>
</dbReference>
<dbReference type="InterPro" id="IPR001661">
    <property type="entry name" value="Glyco_hydro_37"/>
</dbReference>
<keyword evidence="1" id="KW-0378">Hydrolase</keyword>
<dbReference type="EMBL" id="BAAAQT010000008">
    <property type="protein sequence ID" value="GAA2176263.1"/>
    <property type="molecule type" value="Genomic_DNA"/>
</dbReference>
<dbReference type="InterPro" id="IPR018232">
    <property type="entry name" value="Glyco_hydro_37_CS"/>
</dbReference>
<sequence>MAADTLSPADRYQELFLAVQTGDVFPDSKTFVDCVPLDDPEQILRDYRRHRHDDDFDLVAFVHAHFDEPVAAHSAFEPHASDDLATHIERLWDPLTHDVSPRRLGSLIDVPRPYPVPGGRFRELYYWDTYFSMLGLAASGRHEHIRDALASFASLIERYGHVPNGNRTYYLSRSQPPMLACMVELAERHGAADPLDMLHALRREHTWWVEGADALRAGETHRHCVAMPDGAVLQRYWDDRDTPREESYREDVATARGSDRPAHEVYRDLRAGAASGWDFSSRWNDEPDDLGTIRTTSIVPVDLNAFLLVLERLLARLSEADGDVTSAAAFAEMADARAAAIDRWLWSEEEGVFLDYDLQLGGLRASLNGACVAPLFVGCASVEQAARTEQAVRARLLRRGGFGTSEHETGDQWDRPNGWAPLQWLAIEGFRRYDLPLGDDIRTRWLATVQAVFDREHKLVEKYEISGDGDLGGGGEYELQDGFGWTNGVTAALLAEITAEG</sequence>
<comment type="caution">
    <text evidence="3">The sequence shown here is derived from an EMBL/GenBank/DDBJ whole genome shotgun (WGS) entry which is preliminary data.</text>
</comment>